<dbReference type="Proteomes" id="UP000824540">
    <property type="component" value="Unassembled WGS sequence"/>
</dbReference>
<proteinExistence type="predicted"/>
<comment type="caution">
    <text evidence="2">The sequence shown here is derived from an EMBL/GenBank/DDBJ whole genome shotgun (WGS) entry which is preliminary data.</text>
</comment>
<dbReference type="AlphaFoldDB" id="A0A8T2PXL2"/>
<organism evidence="2 3">
    <name type="scientific">Albula glossodonta</name>
    <name type="common">roundjaw bonefish</name>
    <dbReference type="NCBI Taxonomy" id="121402"/>
    <lineage>
        <taxon>Eukaryota</taxon>
        <taxon>Metazoa</taxon>
        <taxon>Chordata</taxon>
        <taxon>Craniata</taxon>
        <taxon>Vertebrata</taxon>
        <taxon>Euteleostomi</taxon>
        <taxon>Actinopterygii</taxon>
        <taxon>Neopterygii</taxon>
        <taxon>Teleostei</taxon>
        <taxon>Albuliformes</taxon>
        <taxon>Albulidae</taxon>
        <taxon>Albula</taxon>
    </lineage>
</organism>
<dbReference type="EMBL" id="JAFBMS010000001">
    <property type="protein sequence ID" value="KAG9356139.1"/>
    <property type="molecule type" value="Genomic_DNA"/>
</dbReference>
<evidence type="ECO:0000313" key="3">
    <source>
        <dbReference type="Proteomes" id="UP000824540"/>
    </source>
</evidence>
<evidence type="ECO:0000313" key="2">
    <source>
        <dbReference type="EMBL" id="KAG9356139.1"/>
    </source>
</evidence>
<accession>A0A8T2PXL2</accession>
<name>A0A8T2PXL2_9TELE</name>
<protein>
    <submittedName>
        <fullName evidence="2">Uncharacterized protein</fullName>
    </submittedName>
</protein>
<evidence type="ECO:0000256" key="1">
    <source>
        <dbReference type="SAM" id="MobiDB-lite"/>
    </source>
</evidence>
<reference evidence="2" key="1">
    <citation type="thesis" date="2021" institute="BYU ScholarsArchive" country="Provo, UT, USA">
        <title>Applications of and Algorithms for Genome Assembly and Genomic Analyses with an Emphasis on Marine Teleosts.</title>
        <authorList>
            <person name="Pickett B.D."/>
        </authorList>
    </citation>
    <scope>NUCLEOTIDE SEQUENCE</scope>
    <source>
        <strain evidence="2">HI-2016</strain>
    </source>
</reference>
<sequence length="81" mass="9061">MRIVQKHQVIPPEPAPEKEKKEEEKEGEEAESGGYDSATLRDGNRISGTSLLSLCHSAVLCPNWDKQQSFDRARLPALNEN</sequence>
<gene>
    <name evidence="2" type="ORF">JZ751_000983</name>
</gene>
<keyword evidence="3" id="KW-1185">Reference proteome</keyword>
<feature type="region of interest" description="Disordered" evidence="1">
    <location>
        <begin position="1"/>
        <end position="43"/>
    </location>
</feature>
<feature type="compositionally biased region" description="Basic and acidic residues" evidence="1">
    <location>
        <begin position="15"/>
        <end position="24"/>
    </location>
</feature>